<accession>A0A7R9F2F6</accession>
<gene>
    <name evidence="9" type="ORF">TBIB3V08_LOCUS7796</name>
</gene>
<dbReference type="SMART" id="SM00235">
    <property type="entry name" value="ZnMc"/>
    <property type="match status" value="1"/>
</dbReference>
<feature type="domain" description="Peptidase M12A" evidence="8">
    <location>
        <begin position="1"/>
        <end position="131"/>
    </location>
</feature>
<evidence type="ECO:0000259" key="8">
    <source>
        <dbReference type="PROSITE" id="PS51864"/>
    </source>
</evidence>
<sequence>MNDLLTKAMDTISRHSCVTFVRVRNATRCCRHTSYMRVTAERPGCHSPVGREYAGGPTVVNLDPDKCFRKVGHILHELLHALGRNHVMTRTDRGEYVDILWENINEGKSFHHRLCVKGCVEQGCQFSMLKR</sequence>
<dbReference type="EC" id="3.4.24.-" evidence="7"/>
<dbReference type="SUPFAM" id="SSF55486">
    <property type="entry name" value="Metalloproteases ('zincins'), catalytic domain"/>
    <property type="match status" value="1"/>
</dbReference>
<feature type="binding site" evidence="6">
    <location>
        <position position="76"/>
    </location>
    <ligand>
        <name>Zn(2+)</name>
        <dbReference type="ChEBI" id="CHEBI:29105"/>
        <note>catalytic</note>
    </ligand>
</feature>
<evidence type="ECO:0000256" key="6">
    <source>
        <dbReference type="PROSITE-ProRule" id="PRU01211"/>
    </source>
</evidence>
<dbReference type="Gene3D" id="3.40.390.10">
    <property type="entry name" value="Collagenase (Catalytic Domain)"/>
    <property type="match status" value="1"/>
</dbReference>
<keyword evidence="1 6" id="KW-0645">Protease</keyword>
<keyword evidence="3 6" id="KW-0378">Hydrolase</keyword>
<reference evidence="9" key="1">
    <citation type="submission" date="2020-11" db="EMBL/GenBank/DDBJ databases">
        <authorList>
            <person name="Tran Van P."/>
        </authorList>
    </citation>
    <scope>NUCLEOTIDE SEQUENCE</scope>
</reference>
<feature type="binding site" evidence="6">
    <location>
        <position position="86"/>
    </location>
    <ligand>
        <name>Zn(2+)</name>
        <dbReference type="ChEBI" id="CHEBI:29105"/>
        <note>catalytic</note>
    </ligand>
</feature>
<organism evidence="9">
    <name type="scientific">Timema bartmani</name>
    <dbReference type="NCBI Taxonomy" id="61472"/>
    <lineage>
        <taxon>Eukaryota</taxon>
        <taxon>Metazoa</taxon>
        <taxon>Ecdysozoa</taxon>
        <taxon>Arthropoda</taxon>
        <taxon>Hexapoda</taxon>
        <taxon>Insecta</taxon>
        <taxon>Pterygota</taxon>
        <taxon>Neoptera</taxon>
        <taxon>Polyneoptera</taxon>
        <taxon>Phasmatodea</taxon>
        <taxon>Timematodea</taxon>
        <taxon>Timematoidea</taxon>
        <taxon>Timematidae</taxon>
        <taxon>Timema</taxon>
    </lineage>
</organism>
<keyword evidence="6" id="KW-1015">Disulfide bond</keyword>
<dbReference type="PANTHER" id="PTHR10127">
    <property type="entry name" value="DISCOIDIN, CUB, EGF, LAMININ , AND ZINC METALLOPROTEASE DOMAIN CONTAINING"/>
    <property type="match status" value="1"/>
</dbReference>
<dbReference type="AlphaFoldDB" id="A0A7R9F2F6"/>
<protein>
    <recommendedName>
        <fullName evidence="7">Metalloendopeptidase</fullName>
        <ecNumber evidence="7">3.4.24.-</ecNumber>
    </recommendedName>
</protein>
<dbReference type="PROSITE" id="PS51864">
    <property type="entry name" value="ASTACIN"/>
    <property type="match status" value="1"/>
</dbReference>
<dbReference type="Pfam" id="PF01400">
    <property type="entry name" value="Astacin"/>
    <property type="match status" value="1"/>
</dbReference>
<dbReference type="GO" id="GO:0008270">
    <property type="term" value="F:zinc ion binding"/>
    <property type="evidence" value="ECO:0007669"/>
    <property type="project" value="UniProtKB-UniRule"/>
</dbReference>
<name>A0A7R9F2F6_9NEOP</name>
<dbReference type="GO" id="GO:0004222">
    <property type="term" value="F:metalloendopeptidase activity"/>
    <property type="evidence" value="ECO:0007669"/>
    <property type="project" value="UniProtKB-UniRule"/>
</dbReference>
<keyword evidence="5 6" id="KW-0482">Metalloprotease</keyword>
<dbReference type="InterPro" id="IPR001506">
    <property type="entry name" value="Peptidase_M12A"/>
</dbReference>
<evidence type="ECO:0000256" key="5">
    <source>
        <dbReference type="ARBA" id="ARBA00023049"/>
    </source>
</evidence>
<feature type="disulfide bond" evidence="6">
    <location>
        <begin position="45"/>
        <end position="67"/>
    </location>
</feature>
<dbReference type="PANTHER" id="PTHR10127:SF780">
    <property type="entry name" value="METALLOENDOPEPTIDASE"/>
    <property type="match status" value="1"/>
</dbReference>
<dbReference type="InterPro" id="IPR024079">
    <property type="entry name" value="MetalloPept_cat_dom_sf"/>
</dbReference>
<dbReference type="GO" id="GO:0006508">
    <property type="term" value="P:proteolysis"/>
    <property type="evidence" value="ECO:0007669"/>
    <property type="project" value="UniProtKB-KW"/>
</dbReference>
<dbReference type="InterPro" id="IPR006026">
    <property type="entry name" value="Peptidase_Metallo"/>
</dbReference>
<comment type="cofactor">
    <cofactor evidence="6 7">
        <name>Zn(2+)</name>
        <dbReference type="ChEBI" id="CHEBI:29105"/>
    </cofactor>
    <text evidence="6 7">Binds 1 zinc ion per subunit.</text>
</comment>
<comment type="caution">
    <text evidence="6">Lacks conserved residue(s) required for the propagation of feature annotation.</text>
</comment>
<evidence type="ECO:0000256" key="2">
    <source>
        <dbReference type="ARBA" id="ARBA00022723"/>
    </source>
</evidence>
<dbReference type="PRINTS" id="PR00480">
    <property type="entry name" value="ASTACIN"/>
</dbReference>
<dbReference type="EMBL" id="OD567277">
    <property type="protein sequence ID" value="CAD7445444.1"/>
    <property type="molecule type" value="Genomic_DNA"/>
</dbReference>
<feature type="binding site" evidence="6">
    <location>
        <position position="80"/>
    </location>
    <ligand>
        <name>Zn(2+)</name>
        <dbReference type="ChEBI" id="CHEBI:29105"/>
        <note>catalytic</note>
    </ligand>
</feature>
<evidence type="ECO:0000256" key="3">
    <source>
        <dbReference type="ARBA" id="ARBA00022801"/>
    </source>
</evidence>
<feature type="active site" evidence="6">
    <location>
        <position position="77"/>
    </location>
</feature>
<evidence type="ECO:0000256" key="7">
    <source>
        <dbReference type="RuleBase" id="RU361183"/>
    </source>
</evidence>
<evidence type="ECO:0000256" key="1">
    <source>
        <dbReference type="ARBA" id="ARBA00022670"/>
    </source>
</evidence>
<proteinExistence type="predicted"/>
<keyword evidence="4 6" id="KW-0862">Zinc</keyword>
<evidence type="ECO:0000313" key="9">
    <source>
        <dbReference type="EMBL" id="CAD7445444.1"/>
    </source>
</evidence>
<keyword evidence="2 6" id="KW-0479">Metal-binding</keyword>
<evidence type="ECO:0000256" key="4">
    <source>
        <dbReference type="ARBA" id="ARBA00022833"/>
    </source>
</evidence>